<feature type="coiled-coil region" evidence="1">
    <location>
        <begin position="42"/>
        <end position="87"/>
    </location>
</feature>
<proteinExistence type="predicted"/>
<evidence type="ECO:0000313" key="3">
    <source>
        <dbReference type="EMBL" id="QHU21747.1"/>
    </source>
</evidence>
<protein>
    <submittedName>
        <fullName evidence="3">Uncharacterized protein</fullName>
    </submittedName>
</protein>
<reference evidence="3" key="1">
    <citation type="journal article" date="2020" name="Nature">
        <title>Giant virus diversity and host interactions through global metagenomics.</title>
        <authorList>
            <person name="Schulz F."/>
            <person name="Roux S."/>
            <person name="Paez-Espino D."/>
            <person name="Jungbluth S."/>
            <person name="Walsh D.A."/>
            <person name="Denef V.J."/>
            <person name="McMahon K.D."/>
            <person name="Konstantinidis K.T."/>
            <person name="Eloe-Fadrosh E.A."/>
            <person name="Kyrpides N.C."/>
            <person name="Woyke T."/>
        </authorList>
    </citation>
    <scope>NUCLEOTIDE SEQUENCE</scope>
    <source>
        <strain evidence="3">GVMAG-S-3300013286-35</strain>
    </source>
</reference>
<organism evidence="3">
    <name type="scientific">viral metagenome</name>
    <dbReference type="NCBI Taxonomy" id="1070528"/>
    <lineage>
        <taxon>unclassified sequences</taxon>
        <taxon>metagenomes</taxon>
        <taxon>organismal metagenomes</taxon>
    </lineage>
</organism>
<keyword evidence="2" id="KW-0812">Transmembrane</keyword>
<name>A0A6C0KYK3_9ZZZZ</name>
<feature type="transmembrane region" description="Helical" evidence="2">
    <location>
        <begin position="7"/>
        <end position="25"/>
    </location>
</feature>
<keyword evidence="2" id="KW-1133">Transmembrane helix</keyword>
<accession>A0A6C0KYK3</accession>
<evidence type="ECO:0000256" key="2">
    <source>
        <dbReference type="SAM" id="Phobius"/>
    </source>
</evidence>
<evidence type="ECO:0000256" key="1">
    <source>
        <dbReference type="SAM" id="Coils"/>
    </source>
</evidence>
<keyword evidence="1" id="KW-0175">Coiled coil</keyword>
<sequence>MDNVLKTAFYLSALILVSTVTLGLYEKNRIEQFISSQTQNLLDMLNAQLDADQKAKANLLNTAELEVAEAQADVDQARINEDVAKAQLTKAITELDSRKEVQNRIVQTLANRIPALS</sequence>
<dbReference type="AlphaFoldDB" id="A0A6C0KYK3"/>
<dbReference type="EMBL" id="MN740992">
    <property type="protein sequence ID" value="QHU21747.1"/>
    <property type="molecule type" value="Genomic_DNA"/>
</dbReference>
<keyword evidence="2" id="KW-0472">Membrane</keyword>